<dbReference type="Gene3D" id="2.30.110.10">
    <property type="entry name" value="Electron Transport, Fmn-binding Protein, Chain A"/>
    <property type="match status" value="1"/>
</dbReference>
<name>A0A7T7M9H2_9ACTO</name>
<evidence type="ECO:0000259" key="1">
    <source>
        <dbReference type="Pfam" id="PF01243"/>
    </source>
</evidence>
<reference evidence="2 3" key="1">
    <citation type="submission" date="2020-12" db="EMBL/GenBank/DDBJ databases">
        <authorList>
            <person name="Zhou J."/>
        </authorList>
    </citation>
    <scope>NUCLEOTIDE SEQUENCE [LARGE SCALE GENOMIC DNA]</scope>
    <source>
        <strain evidence="2 3">CCUG 61299</strain>
    </source>
</reference>
<evidence type="ECO:0000313" key="3">
    <source>
        <dbReference type="Proteomes" id="UP000595895"/>
    </source>
</evidence>
<dbReference type="RefSeq" id="WP_200275930.1">
    <property type="nucleotide sequence ID" value="NZ_CP066802.1"/>
</dbReference>
<dbReference type="InterPro" id="IPR012349">
    <property type="entry name" value="Split_barrel_FMN-bd"/>
</dbReference>
<evidence type="ECO:0000313" key="2">
    <source>
        <dbReference type="EMBL" id="QQM67389.1"/>
    </source>
</evidence>
<dbReference type="Proteomes" id="UP000595895">
    <property type="component" value="Chromosome"/>
</dbReference>
<dbReference type="Pfam" id="PF01243">
    <property type="entry name" value="PNPOx_N"/>
    <property type="match status" value="1"/>
</dbReference>
<dbReference type="InterPro" id="IPR011576">
    <property type="entry name" value="Pyridox_Oxase_N"/>
</dbReference>
<proteinExistence type="predicted"/>
<keyword evidence="3" id="KW-1185">Reference proteome</keyword>
<dbReference type="AlphaFoldDB" id="A0A7T7M9H2"/>
<dbReference type="KEGG" id="awe:JG540_00275"/>
<feature type="domain" description="Pyridoxamine 5'-phosphate oxidase N-terminal" evidence="1">
    <location>
        <begin position="30"/>
        <end position="108"/>
    </location>
</feature>
<dbReference type="SUPFAM" id="SSF50475">
    <property type="entry name" value="FMN-binding split barrel"/>
    <property type="match status" value="1"/>
</dbReference>
<dbReference type="EMBL" id="CP066802">
    <property type="protein sequence ID" value="QQM67389.1"/>
    <property type="molecule type" value="Genomic_DNA"/>
</dbReference>
<sequence>MTIPSAITPGTIDVESVLPTVPTLLGPGRRVLLTTVGPDGAPHTQPVLMLADAENRCGYASLLTKATSSKVAHVRSHSRVTLAGSTPQPCWGRFSIEAKARVVEVPQALGGPSVVRIEFELLSARVWVIYSSAPRDNEVFEIPVA</sequence>
<accession>A0A7T7M9H2</accession>
<protein>
    <submittedName>
        <fullName evidence="2">Pyridoxamine 5'-phosphate oxidase family protein</fullName>
    </submittedName>
</protein>
<organism evidence="2 3">
    <name type="scientific">Actinomyces weissii</name>
    <dbReference type="NCBI Taxonomy" id="675090"/>
    <lineage>
        <taxon>Bacteria</taxon>
        <taxon>Bacillati</taxon>
        <taxon>Actinomycetota</taxon>
        <taxon>Actinomycetes</taxon>
        <taxon>Actinomycetales</taxon>
        <taxon>Actinomycetaceae</taxon>
        <taxon>Actinomyces</taxon>
    </lineage>
</organism>
<gene>
    <name evidence="2" type="ORF">JG540_00275</name>
</gene>